<dbReference type="RefSeq" id="WP_336538542.1">
    <property type="nucleotide sequence ID" value="NZ_JBBAYL010000001.1"/>
</dbReference>
<dbReference type="Gene3D" id="1.25.40.10">
    <property type="entry name" value="Tetratricopeptide repeat domain"/>
    <property type="match status" value="1"/>
</dbReference>
<accession>A0ABU8GQ14</accession>
<dbReference type="SUPFAM" id="SSF48452">
    <property type="entry name" value="TPR-like"/>
    <property type="match status" value="1"/>
</dbReference>
<dbReference type="InterPro" id="IPR011990">
    <property type="entry name" value="TPR-like_helical_dom_sf"/>
</dbReference>
<proteinExistence type="predicted"/>
<comment type="caution">
    <text evidence="1">The sequence shown here is derived from an EMBL/GenBank/DDBJ whole genome shotgun (WGS) entry which is preliminary data.</text>
</comment>
<gene>
    <name evidence="1" type="ORF">WB403_35455</name>
</gene>
<dbReference type="EMBL" id="JBBAYM010000029">
    <property type="protein sequence ID" value="MEI5614441.1"/>
    <property type="molecule type" value="Genomic_DNA"/>
</dbReference>
<dbReference type="PRINTS" id="PR00364">
    <property type="entry name" value="DISEASERSIST"/>
</dbReference>
<sequence length="730" mass="78553">MPTSDMAEWGNSIGGHADIDGPVVQARHVLGDVHVHAPPYPAAGQERIVPRQLPPAAPHFTGRERELDALEARLREAGGPGPALAVLTGQAGIGKTALATHWLTGRAGHHPDGQFHADLQGHSPGVRPLRPGEVLGRFLRALGVTRAPAELPEQAALWRSVTAGLDIAVLLDNAFSAAQVRPLLSGSPGSLVVVTSRLRLAGLGIDGAVFHQVEALTADDCLALLTRRLGADRVRREPEAARRLALLCAGLPLAVGVAAARLVSRPTRPLATMVGALERDDTSRLATLRLDAEHAVEAALDESYRQLTGPLARAYRMWGTLPIPDLDASVAGAVLDITPREAAGLLDGLTEVSLVEEVGHDPLTRLTRYRFHDLVRAHAAHRAGQEDTEEARDEAVRRLADHFLAAATAAEELLSPSHRTLARDYAFPPRVPLRFADEAEALRWLDSSQARLMAVLRAAAGRGLHRTAWQLADAIWPLVLRLRPYELWIEAYGIGREAALRDGDRAGISRMLTSGGTGLRNTGRHDEALGWFTEALEAARQDGDRRAEAQALHGLGQTQRLANRLAEAAEYFAEALVLREAVGYRRGAALTRICLGDVALASDDRERARAFLARARDELLAEGDTYEAARALAFLGLAQEPVQDAVPDPASPQLLLALGEFEATGAVPWQGRVLEMLGERAEAAGDQTRARTWYRRSLARYESVGAADTGRLSERLRGLPPDPDGTTSAT</sequence>
<name>A0ABU8GQ14_9ACTN</name>
<dbReference type="Proteomes" id="UP001365781">
    <property type="component" value="Unassembled WGS sequence"/>
</dbReference>
<dbReference type="SUPFAM" id="SSF52540">
    <property type="entry name" value="P-loop containing nucleoside triphosphate hydrolases"/>
    <property type="match status" value="1"/>
</dbReference>
<dbReference type="InterPro" id="IPR027417">
    <property type="entry name" value="P-loop_NTPase"/>
</dbReference>
<dbReference type="PANTHER" id="PTHR47691:SF3">
    <property type="entry name" value="HTH-TYPE TRANSCRIPTIONAL REGULATOR RV0890C-RELATED"/>
    <property type="match status" value="1"/>
</dbReference>
<reference evidence="1 2" key="1">
    <citation type="submission" date="2024-03" db="EMBL/GenBank/DDBJ databases">
        <title>First Report of Pectobacterium brasiliscabiei causing potato scab in china.</title>
        <authorList>
            <person name="Handique U."/>
        </authorList>
    </citation>
    <scope>NUCLEOTIDE SEQUENCE [LARGE SCALE GENOMIC DNA]</scope>
    <source>
        <strain evidence="1 2">ZRIMU1503</strain>
    </source>
</reference>
<protein>
    <submittedName>
        <fullName evidence="1">Tetratricopeptide repeat protein</fullName>
    </submittedName>
</protein>
<dbReference type="Gene3D" id="3.40.50.300">
    <property type="entry name" value="P-loop containing nucleotide triphosphate hydrolases"/>
    <property type="match status" value="1"/>
</dbReference>
<evidence type="ECO:0000313" key="2">
    <source>
        <dbReference type="Proteomes" id="UP001365781"/>
    </source>
</evidence>
<dbReference type="InterPro" id="IPR019734">
    <property type="entry name" value="TPR_rpt"/>
</dbReference>
<organism evidence="1 2">
    <name type="scientific">Streptomyces brasiliscabiei</name>
    <dbReference type="NCBI Taxonomy" id="2736302"/>
    <lineage>
        <taxon>Bacteria</taxon>
        <taxon>Bacillati</taxon>
        <taxon>Actinomycetota</taxon>
        <taxon>Actinomycetes</taxon>
        <taxon>Kitasatosporales</taxon>
        <taxon>Streptomycetaceae</taxon>
        <taxon>Streptomyces</taxon>
    </lineage>
</organism>
<keyword evidence="2" id="KW-1185">Reference proteome</keyword>
<dbReference type="SMART" id="SM00028">
    <property type="entry name" value="TPR"/>
    <property type="match status" value="2"/>
</dbReference>
<dbReference type="Pfam" id="PF13424">
    <property type="entry name" value="TPR_12"/>
    <property type="match status" value="1"/>
</dbReference>
<evidence type="ECO:0000313" key="1">
    <source>
        <dbReference type="EMBL" id="MEI5614441.1"/>
    </source>
</evidence>
<dbReference type="PANTHER" id="PTHR47691">
    <property type="entry name" value="REGULATOR-RELATED"/>
    <property type="match status" value="1"/>
</dbReference>